<organism evidence="2">
    <name type="scientific">human gut metagenome</name>
    <dbReference type="NCBI Taxonomy" id="408170"/>
    <lineage>
        <taxon>unclassified sequences</taxon>
        <taxon>metagenomes</taxon>
        <taxon>organismal metagenomes</taxon>
    </lineage>
</organism>
<comment type="caution">
    <text evidence="2">The sequence shown here is derived from an EMBL/GenBank/DDBJ whole genome shotgun (WGS) entry which is preliminary data.</text>
</comment>
<accession>K1TYW1</accession>
<dbReference type="InterPro" id="IPR019196">
    <property type="entry name" value="ABC_transp_unknown"/>
</dbReference>
<evidence type="ECO:0000313" key="2">
    <source>
        <dbReference type="EMBL" id="EKC72784.1"/>
    </source>
</evidence>
<dbReference type="EMBL" id="AJWZ01001782">
    <property type="protein sequence ID" value="EKC72784.1"/>
    <property type="molecule type" value="Genomic_DNA"/>
</dbReference>
<feature type="non-terminal residue" evidence="2">
    <location>
        <position position="192"/>
    </location>
</feature>
<sequence>VNSLDLLVNGKVPDDCDVLVLTTLKEDFSEYERDLIIDYINKGGNLLILADPNIQGVNLANFNKILEQYGVEESNEVVFEESTSSMLSGYPNFVIPQVSDSSEITKYISSDGAVALLNAGKLTFKSDEELESLGVTTENLITATSSSFLRNDLTINSTTRIDADKDAAGAIIGAIATKKIKVNEEEKTSKAV</sequence>
<reference evidence="2" key="1">
    <citation type="journal article" date="2013" name="Environ. Microbiol.">
        <title>Microbiota from the distal guts of lean and obese adolescents exhibit partial functional redundancy besides clear differences in community structure.</title>
        <authorList>
            <person name="Ferrer M."/>
            <person name="Ruiz A."/>
            <person name="Lanza F."/>
            <person name="Haange S.B."/>
            <person name="Oberbach A."/>
            <person name="Till H."/>
            <person name="Bargiela R."/>
            <person name="Campoy C."/>
            <person name="Segura M.T."/>
            <person name="Richter M."/>
            <person name="von Bergen M."/>
            <person name="Seifert J."/>
            <person name="Suarez A."/>
        </authorList>
    </citation>
    <scope>NUCLEOTIDE SEQUENCE</scope>
</reference>
<name>K1TYW1_9ZZZZ</name>
<evidence type="ECO:0000259" key="1">
    <source>
        <dbReference type="Pfam" id="PF09822"/>
    </source>
</evidence>
<dbReference type="AlphaFoldDB" id="K1TYW1"/>
<proteinExistence type="predicted"/>
<protein>
    <submittedName>
        <fullName evidence="2">ABC-type transport system</fullName>
    </submittedName>
</protein>
<feature type="domain" description="ABC-type uncharacterised transport system" evidence="1">
    <location>
        <begin position="3"/>
        <end position="80"/>
    </location>
</feature>
<dbReference type="Pfam" id="PF09822">
    <property type="entry name" value="ABC_transp_aux"/>
    <property type="match status" value="1"/>
</dbReference>
<gene>
    <name evidence="2" type="ORF">OBE_02722</name>
</gene>
<feature type="non-terminal residue" evidence="2">
    <location>
        <position position="1"/>
    </location>
</feature>